<dbReference type="PANTHER" id="PTHR30329">
    <property type="entry name" value="STATOR ELEMENT OF FLAGELLAR MOTOR COMPLEX"/>
    <property type="match status" value="1"/>
</dbReference>
<dbReference type="Proteomes" id="UP000252585">
    <property type="component" value="Unassembled WGS sequence"/>
</dbReference>
<keyword evidence="6 7" id="KW-0472">Membrane</keyword>
<gene>
    <name evidence="9" type="ORF">DFR57_1249</name>
</gene>
<dbReference type="InterPro" id="IPR006665">
    <property type="entry name" value="OmpA-like"/>
</dbReference>
<sequence>MKRRKIRKEPKGAPRWMTTYSDMVTLILVFFVLLFSMSQIDLVKFQAVAESFRNRMVFDTLPSIVPAEHPTENAEILEDNEGSDDYKNNVADTEPTETVVEQENNVQATVEDADTLDKLLAEVEAFLNENNLNNVISASRTDEGVVLVLQEKALFDSGEAEILEPGMPFLDKVGTLLNNIPNLVRVEGHTDSRPISNFRFPSNWELSGARASSVIRYVLNDDNIDESRFMAVGYGDTRPIAPNDSPANWSKNRRVEIVILEIGEE</sequence>
<proteinExistence type="inferred from homology"/>
<evidence type="ECO:0000256" key="5">
    <source>
        <dbReference type="ARBA" id="ARBA00022989"/>
    </source>
</evidence>
<reference evidence="9 10" key="1">
    <citation type="submission" date="2018-07" db="EMBL/GenBank/DDBJ databases">
        <title>Genomic Encyclopedia of Type Strains, Phase IV (KMG-IV): sequencing the most valuable type-strain genomes for metagenomic binning, comparative biology and taxonomic classification.</title>
        <authorList>
            <person name="Goeker M."/>
        </authorList>
    </citation>
    <scope>NUCLEOTIDE SEQUENCE [LARGE SCALE GENOMIC DNA]</scope>
    <source>
        <strain evidence="9 10">DSM 27696</strain>
    </source>
</reference>
<feature type="domain" description="OmpA-like" evidence="8">
    <location>
        <begin position="142"/>
        <end position="263"/>
    </location>
</feature>
<evidence type="ECO:0000256" key="4">
    <source>
        <dbReference type="ARBA" id="ARBA00022692"/>
    </source>
</evidence>
<dbReference type="OrthoDB" id="9815217at2"/>
<evidence type="ECO:0000256" key="7">
    <source>
        <dbReference type="PROSITE-ProRule" id="PRU00473"/>
    </source>
</evidence>
<dbReference type="InterPro" id="IPR050330">
    <property type="entry name" value="Bact_OuterMem_StrucFunc"/>
</dbReference>
<evidence type="ECO:0000259" key="8">
    <source>
        <dbReference type="PROSITE" id="PS51123"/>
    </source>
</evidence>
<evidence type="ECO:0000313" key="10">
    <source>
        <dbReference type="Proteomes" id="UP000252585"/>
    </source>
</evidence>
<dbReference type="Pfam" id="PF13677">
    <property type="entry name" value="MotB_plug"/>
    <property type="match status" value="1"/>
</dbReference>
<accession>A0A368X9E1</accession>
<dbReference type="InterPro" id="IPR025713">
    <property type="entry name" value="MotB-like_N_dom"/>
</dbReference>
<evidence type="ECO:0000256" key="2">
    <source>
        <dbReference type="ARBA" id="ARBA00008914"/>
    </source>
</evidence>
<dbReference type="PANTHER" id="PTHR30329:SF16">
    <property type="entry name" value="CHEMOTAXIS MOTB PROTEIN"/>
    <property type="match status" value="1"/>
</dbReference>
<dbReference type="SUPFAM" id="SSF103088">
    <property type="entry name" value="OmpA-like"/>
    <property type="match status" value="1"/>
</dbReference>
<dbReference type="GO" id="GO:0005886">
    <property type="term" value="C:plasma membrane"/>
    <property type="evidence" value="ECO:0007669"/>
    <property type="project" value="UniProtKB-SubCell"/>
</dbReference>
<dbReference type="RefSeq" id="WP_114354522.1">
    <property type="nucleotide sequence ID" value="NZ_QPJJ01000024.1"/>
</dbReference>
<keyword evidence="10" id="KW-1185">Reference proteome</keyword>
<evidence type="ECO:0000256" key="1">
    <source>
        <dbReference type="ARBA" id="ARBA00004162"/>
    </source>
</evidence>
<comment type="caution">
    <text evidence="9">The sequence shown here is derived from an EMBL/GenBank/DDBJ whole genome shotgun (WGS) entry which is preliminary data.</text>
</comment>
<keyword evidence="4" id="KW-0812">Transmembrane</keyword>
<evidence type="ECO:0000313" key="9">
    <source>
        <dbReference type="EMBL" id="RCW62654.1"/>
    </source>
</evidence>
<dbReference type="PROSITE" id="PS51123">
    <property type="entry name" value="OMPA_2"/>
    <property type="match status" value="1"/>
</dbReference>
<organism evidence="9 10">
    <name type="scientific">Saliterribacillus persicus</name>
    <dbReference type="NCBI Taxonomy" id="930114"/>
    <lineage>
        <taxon>Bacteria</taxon>
        <taxon>Bacillati</taxon>
        <taxon>Bacillota</taxon>
        <taxon>Bacilli</taxon>
        <taxon>Bacillales</taxon>
        <taxon>Bacillaceae</taxon>
        <taxon>Saliterribacillus</taxon>
    </lineage>
</organism>
<comment type="subcellular location">
    <subcellularLocation>
        <location evidence="1">Cell membrane</location>
        <topology evidence="1">Single-pass membrane protein</topology>
    </subcellularLocation>
</comment>
<evidence type="ECO:0000256" key="3">
    <source>
        <dbReference type="ARBA" id="ARBA00022475"/>
    </source>
</evidence>
<keyword evidence="3" id="KW-1003">Cell membrane</keyword>
<dbReference type="InterPro" id="IPR036737">
    <property type="entry name" value="OmpA-like_sf"/>
</dbReference>
<evidence type="ECO:0000256" key="6">
    <source>
        <dbReference type="ARBA" id="ARBA00023136"/>
    </source>
</evidence>
<protein>
    <submittedName>
        <fullName evidence="9">Chemotaxis protein MotB</fullName>
    </submittedName>
</protein>
<dbReference type="AlphaFoldDB" id="A0A368X9E1"/>
<name>A0A368X9E1_9BACI</name>
<comment type="similarity">
    <text evidence="2">Belongs to the MotB family.</text>
</comment>
<keyword evidence="5" id="KW-1133">Transmembrane helix</keyword>
<dbReference type="Gene3D" id="3.30.1330.60">
    <property type="entry name" value="OmpA-like domain"/>
    <property type="match status" value="1"/>
</dbReference>
<dbReference type="EMBL" id="QPJJ01000024">
    <property type="protein sequence ID" value="RCW62654.1"/>
    <property type="molecule type" value="Genomic_DNA"/>
</dbReference>
<dbReference type="Pfam" id="PF00691">
    <property type="entry name" value="OmpA"/>
    <property type="match status" value="1"/>
</dbReference>
<dbReference type="NCBIfam" id="NF005382">
    <property type="entry name" value="PRK06925.1"/>
    <property type="match status" value="1"/>
</dbReference>
<dbReference type="CDD" id="cd07185">
    <property type="entry name" value="OmpA_C-like"/>
    <property type="match status" value="1"/>
</dbReference>